<evidence type="ECO:0000313" key="2">
    <source>
        <dbReference type="Proteomes" id="UP000326486"/>
    </source>
</evidence>
<protein>
    <submittedName>
        <fullName evidence="1">Uncharacterized protein</fullName>
    </submittedName>
</protein>
<dbReference type="EMBL" id="MN234216">
    <property type="protein sequence ID" value="QFG13278.1"/>
    <property type="molecule type" value="Genomic_DNA"/>
</dbReference>
<reference evidence="1 2" key="1">
    <citation type="submission" date="2019-07" db="EMBL/GenBank/DDBJ databases">
        <authorList>
            <person name="Almisry A."/>
            <person name="Mousa M."/>
            <person name="Gordon L.L."/>
            <person name="Lee M."/>
            <person name="Mandava P."/>
            <person name="Moxley J.T."/>
            <person name="Shaffer C.D."/>
            <person name="Weston-Hafer K.A."/>
            <person name="Garlena R.A."/>
            <person name="Russell D.A."/>
            <person name="Pope W.H."/>
            <person name="Jacobs-Sera D."/>
            <person name="Hatfull G.F."/>
        </authorList>
    </citation>
    <scope>NUCLEOTIDE SEQUENCE [LARGE SCALE GENOMIC DNA]</scope>
</reference>
<dbReference type="RefSeq" id="YP_010754554.1">
    <property type="nucleotide sequence ID" value="NC_073461.1"/>
</dbReference>
<dbReference type="GeneID" id="80019148"/>
<sequence length="107" mass="11851">MTTRSSSLGSEFSYACVAESWYGHINNGERTAAQESAIVDALVDAQVEEFEARLPESHFWLIQTSELQYPADDDTEVGDLDEIRKQSVEAVCNRLPQIEAEALAALD</sequence>
<dbReference type="KEGG" id="vg:80019148"/>
<keyword evidence="2" id="KW-1185">Reference proteome</keyword>
<accession>A0A5J6TSC6</accession>
<name>A0A5J6TSC6_9CAUD</name>
<gene>
    <name evidence="1" type="primary">86</name>
    <name evidence="1" type="ORF">SEA_GILGAMESH_86</name>
</gene>
<organism evidence="1 2">
    <name type="scientific">Streptomyces phage Gilgamesh</name>
    <dbReference type="NCBI Taxonomy" id="2599890"/>
    <lineage>
        <taxon>Viruses</taxon>
        <taxon>Duplodnaviria</taxon>
        <taxon>Heunggongvirae</taxon>
        <taxon>Uroviricota</taxon>
        <taxon>Caudoviricetes</taxon>
        <taxon>Gilgameshvirus</taxon>
        <taxon>Gilgameshvirus gilgamesh</taxon>
    </lineage>
</organism>
<proteinExistence type="predicted"/>
<evidence type="ECO:0000313" key="1">
    <source>
        <dbReference type="EMBL" id="QFG13278.1"/>
    </source>
</evidence>
<dbReference type="Proteomes" id="UP000326486">
    <property type="component" value="Segment"/>
</dbReference>